<evidence type="ECO:0000313" key="14">
    <source>
        <dbReference type="Proteomes" id="UP000247932"/>
    </source>
</evidence>
<dbReference type="GO" id="GO:0009675">
    <property type="term" value="F:high-affinity sulfate:proton symporter activity"/>
    <property type="evidence" value="ECO:0007669"/>
    <property type="project" value="TreeGrafter"/>
</dbReference>
<dbReference type="GO" id="GO:0005886">
    <property type="term" value="C:plasma membrane"/>
    <property type="evidence" value="ECO:0007669"/>
    <property type="project" value="UniProtKB-SubCell"/>
</dbReference>
<comment type="function">
    <text evidence="11">High affinity, high specificity proton-dependent sulfate transporter, which mediates sulfate uptake. Provides the sulfur source for the cysteine synthesis pathway.</text>
</comment>
<evidence type="ECO:0000256" key="10">
    <source>
        <dbReference type="ARBA" id="ARBA00023192"/>
    </source>
</evidence>
<comment type="similarity">
    <text evidence="11">Belongs to the CysZ family.</text>
</comment>
<feature type="compositionally biased region" description="Polar residues" evidence="12">
    <location>
        <begin position="12"/>
        <end position="22"/>
    </location>
</feature>
<accession>A0A2V4E2J4</accession>
<dbReference type="Pfam" id="PF07264">
    <property type="entry name" value="EI24"/>
    <property type="match status" value="1"/>
</dbReference>
<comment type="caution">
    <text evidence="13">The sequence shown here is derived from an EMBL/GenBank/DDBJ whole genome shotgun (WGS) entry which is preliminary data.</text>
</comment>
<evidence type="ECO:0000256" key="9">
    <source>
        <dbReference type="ARBA" id="ARBA00023136"/>
    </source>
</evidence>
<dbReference type="Proteomes" id="UP000247932">
    <property type="component" value="Unassembled WGS sequence"/>
</dbReference>
<keyword evidence="2 11" id="KW-0813">Transport</keyword>
<comment type="subcellular location">
    <subcellularLocation>
        <location evidence="11">Cell inner membrane</location>
        <topology evidence="11">Multi-pass membrane protein</topology>
    </subcellularLocation>
    <subcellularLocation>
        <location evidence="1">Membrane</location>
        <topology evidence="1">Multi-pass membrane protein</topology>
    </subcellularLocation>
</comment>
<keyword evidence="10 11" id="KW-0198">Cysteine biosynthesis</keyword>
<keyword evidence="3 11" id="KW-1003">Cell membrane</keyword>
<evidence type="ECO:0000256" key="1">
    <source>
        <dbReference type="ARBA" id="ARBA00004141"/>
    </source>
</evidence>
<dbReference type="InterPro" id="IPR059112">
    <property type="entry name" value="CysZ/EI24"/>
</dbReference>
<dbReference type="EMBL" id="QGLR01000009">
    <property type="protein sequence ID" value="PXZ07442.1"/>
    <property type="molecule type" value="Genomic_DNA"/>
</dbReference>
<proteinExistence type="inferred from homology"/>
<gene>
    <name evidence="11" type="primary">cysZ</name>
    <name evidence="13" type="ORF">DKK70_06205</name>
</gene>
<keyword evidence="9 11" id="KW-0472">Membrane</keyword>
<feature type="region of interest" description="Disordered" evidence="12">
    <location>
        <begin position="1"/>
        <end position="22"/>
    </location>
</feature>
<keyword evidence="4 11" id="KW-0997">Cell inner membrane</keyword>
<protein>
    <recommendedName>
        <fullName evidence="11">Sulfate transporter CysZ</fullName>
    </recommendedName>
</protein>
<evidence type="ECO:0000313" key="13">
    <source>
        <dbReference type="EMBL" id="PXZ07442.1"/>
    </source>
</evidence>
<evidence type="ECO:0000256" key="8">
    <source>
        <dbReference type="ARBA" id="ARBA00023032"/>
    </source>
</evidence>
<dbReference type="PANTHER" id="PTHR37468:SF1">
    <property type="entry name" value="SULFATE TRANSPORTER CYSZ"/>
    <property type="match status" value="1"/>
</dbReference>
<feature type="transmembrane region" description="Helical" evidence="11">
    <location>
        <begin position="183"/>
        <end position="202"/>
    </location>
</feature>
<dbReference type="InterPro" id="IPR050480">
    <property type="entry name" value="CysZ-like"/>
</dbReference>
<feature type="compositionally biased region" description="Basic and acidic residues" evidence="12">
    <location>
        <begin position="1"/>
        <end position="10"/>
    </location>
</feature>
<feature type="transmembrane region" description="Helical" evidence="11">
    <location>
        <begin position="85"/>
        <end position="106"/>
    </location>
</feature>
<keyword evidence="14" id="KW-1185">Reference proteome</keyword>
<dbReference type="NCBIfam" id="NF003433">
    <property type="entry name" value="PRK04949.1"/>
    <property type="match status" value="1"/>
</dbReference>
<keyword evidence="7 11" id="KW-1133">Transmembrane helix</keyword>
<dbReference type="PANTHER" id="PTHR37468">
    <property type="entry name" value="SULFATE TRANSPORTER CYSZ"/>
    <property type="match status" value="1"/>
</dbReference>
<dbReference type="HAMAP" id="MF_00468">
    <property type="entry name" value="CysZ"/>
    <property type="match status" value="1"/>
</dbReference>
<evidence type="ECO:0000256" key="5">
    <source>
        <dbReference type="ARBA" id="ARBA00022605"/>
    </source>
</evidence>
<name>A0A2V4E2J4_9GAMM</name>
<reference evidence="13 14" key="1">
    <citation type="submission" date="2018-05" db="EMBL/GenBank/DDBJ databases">
        <title>Reference genomes for bee gut microbiota database.</title>
        <authorList>
            <person name="Ellegaard K.M."/>
        </authorList>
    </citation>
    <scope>NUCLEOTIDE SEQUENCE [LARGE SCALE GENOMIC DNA]</scope>
    <source>
        <strain evidence="13 14">ESL0182</strain>
    </source>
</reference>
<evidence type="ECO:0000256" key="12">
    <source>
        <dbReference type="SAM" id="MobiDB-lite"/>
    </source>
</evidence>
<evidence type="ECO:0000256" key="4">
    <source>
        <dbReference type="ARBA" id="ARBA00022519"/>
    </source>
</evidence>
<keyword evidence="6 11" id="KW-0812">Transmembrane</keyword>
<feature type="transmembrane region" description="Helical" evidence="11">
    <location>
        <begin position="157"/>
        <end position="177"/>
    </location>
</feature>
<evidence type="ECO:0000256" key="6">
    <source>
        <dbReference type="ARBA" id="ARBA00022692"/>
    </source>
</evidence>
<keyword evidence="5 11" id="KW-0028">Amino-acid biosynthesis</keyword>
<sequence length="273" mass="31461">MTTPKLEHQSQHPHSTSDNSQNPKSSIDYFIKGWSLAFSPGLRRFVFLPLLANIVIMSALFYWFFVSITGLTDWGLSFIPSWLHWLGYIISGIVILTLVILFCYFFSTVANIIAAPFNGLLAEQVEAKLTGVTVPDVSLMSLIKDLPRIFKRELQKFGYYLLWAIPILVSYFIPVLGQLVTPIVWFLFTAWQINIQYADYVFDNHKIPFKRMRQILKHDRLDNLLFGILISFFTMVPLLNLIIMPIAVCGATAMWVDRYSNQTIFARNNHNNQ</sequence>
<dbReference type="GO" id="GO:0019344">
    <property type="term" value="P:cysteine biosynthetic process"/>
    <property type="evidence" value="ECO:0007669"/>
    <property type="project" value="UniProtKB-UniRule"/>
</dbReference>
<evidence type="ECO:0000256" key="3">
    <source>
        <dbReference type="ARBA" id="ARBA00022475"/>
    </source>
</evidence>
<dbReference type="AlphaFoldDB" id="A0A2V4E2J4"/>
<dbReference type="OrthoDB" id="5292355at2"/>
<evidence type="ECO:0000256" key="11">
    <source>
        <dbReference type="HAMAP-Rule" id="MF_00468"/>
    </source>
</evidence>
<keyword evidence="8 11" id="KW-0764">Sulfate transport</keyword>
<dbReference type="RefSeq" id="WP_110433205.1">
    <property type="nucleotide sequence ID" value="NZ_QGLR01000009.1"/>
</dbReference>
<dbReference type="InterPro" id="IPR022985">
    <property type="entry name" value="Sulfate_CysZ"/>
</dbReference>
<dbReference type="GO" id="GO:0000103">
    <property type="term" value="P:sulfate assimilation"/>
    <property type="evidence" value="ECO:0007669"/>
    <property type="project" value="InterPro"/>
</dbReference>
<feature type="transmembrane region" description="Helical" evidence="11">
    <location>
        <begin position="223"/>
        <end position="256"/>
    </location>
</feature>
<organism evidence="13 14">
    <name type="scientific">Gilliamella apicola</name>
    <dbReference type="NCBI Taxonomy" id="1196095"/>
    <lineage>
        <taxon>Bacteria</taxon>
        <taxon>Pseudomonadati</taxon>
        <taxon>Pseudomonadota</taxon>
        <taxon>Gammaproteobacteria</taxon>
        <taxon>Orbales</taxon>
        <taxon>Orbaceae</taxon>
        <taxon>Gilliamella</taxon>
    </lineage>
</organism>
<evidence type="ECO:0000256" key="7">
    <source>
        <dbReference type="ARBA" id="ARBA00022989"/>
    </source>
</evidence>
<feature type="transmembrane region" description="Helical" evidence="11">
    <location>
        <begin position="45"/>
        <end position="65"/>
    </location>
</feature>
<evidence type="ECO:0000256" key="2">
    <source>
        <dbReference type="ARBA" id="ARBA00022448"/>
    </source>
</evidence>